<evidence type="ECO:0008006" key="2">
    <source>
        <dbReference type="Google" id="ProtNLM"/>
    </source>
</evidence>
<evidence type="ECO:0000313" key="1">
    <source>
        <dbReference type="EMBL" id="SVA74394.1"/>
    </source>
</evidence>
<organism evidence="1">
    <name type="scientific">marine metagenome</name>
    <dbReference type="NCBI Taxonomy" id="408172"/>
    <lineage>
        <taxon>unclassified sequences</taxon>
        <taxon>metagenomes</taxon>
        <taxon>ecological metagenomes</taxon>
    </lineage>
</organism>
<accession>A0A381YBN3</accession>
<dbReference type="EMBL" id="UINC01017837">
    <property type="protein sequence ID" value="SVA74394.1"/>
    <property type="molecule type" value="Genomic_DNA"/>
</dbReference>
<dbReference type="SUPFAM" id="SSF53254">
    <property type="entry name" value="Phosphoglycerate mutase-like"/>
    <property type="match status" value="1"/>
</dbReference>
<dbReference type="GO" id="GO:0016791">
    <property type="term" value="F:phosphatase activity"/>
    <property type="evidence" value="ECO:0007669"/>
    <property type="project" value="TreeGrafter"/>
</dbReference>
<dbReference type="AlphaFoldDB" id="A0A381YBN3"/>
<gene>
    <name evidence="1" type="ORF">METZ01_LOCUS127248</name>
</gene>
<dbReference type="SMART" id="SM00855">
    <property type="entry name" value="PGAM"/>
    <property type="match status" value="1"/>
</dbReference>
<dbReference type="GO" id="GO:0005737">
    <property type="term" value="C:cytoplasm"/>
    <property type="evidence" value="ECO:0007669"/>
    <property type="project" value="TreeGrafter"/>
</dbReference>
<dbReference type="CDD" id="cd07067">
    <property type="entry name" value="HP_PGM_like"/>
    <property type="match status" value="1"/>
</dbReference>
<protein>
    <recommendedName>
        <fullName evidence="2">Histidine phosphatase family protein</fullName>
    </recommendedName>
</protein>
<dbReference type="InterPro" id="IPR029033">
    <property type="entry name" value="His_PPase_superfam"/>
</dbReference>
<dbReference type="PANTHER" id="PTHR48100">
    <property type="entry name" value="BROAD-SPECIFICITY PHOSPHATASE YOR283W-RELATED"/>
    <property type="match status" value="1"/>
</dbReference>
<reference evidence="1" key="1">
    <citation type="submission" date="2018-05" db="EMBL/GenBank/DDBJ databases">
        <authorList>
            <person name="Lanie J.A."/>
            <person name="Ng W.-L."/>
            <person name="Kazmierczak K.M."/>
            <person name="Andrzejewski T.M."/>
            <person name="Davidsen T.M."/>
            <person name="Wayne K.J."/>
            <person name="Tettelin H."/>
            <person name="Glass J.I."/>
            <person name="Rusch D."/>
            <person name="Podicherti R."/>
            <person name="Tsui H.-C.T."/>
            <person name="Winkler M.E."/>
        </authorList>
    </citation>
    <scope>NUCLEOTIDE SEQUENCE</scope>
</reference>
<dbReference type="InterPro" id="IPR013078">
    <property type="entry name" value="His_Pase_superF_clade-1"/>
</dbReference>
<dbReference type="PANTHER" id="PTHR48100:SF62">
    <property type="entry name" value="GLUCOSYL-3-PHOSPHOGLYCERATE PHOSPHATASE"/>
    <property type="match status" value="1"/>
</dbReference>
<dbReference type="Gene3D" id="3.40.50.1240">
    <property type="entry name" value="Phosphoglycerate mutase-like"/>
    <property type="match status" value="1"/>
</dbReference>
<dbReference type="InterPro" id="IPR050275">
    <property type="entry name" value="PGM_Phosphatase"/>
</dbReference>
<name>A0A381YBN3_9ZZZZ</name>
<proteinExistence type="predicted"/>
<sequence length="207" mass="22525">MELLLIRHALPVTVDNTVTGEEADPHLSALGRRQAEALADWLTDGPTAEARIDAVYASPKARARETVVPLARRLGLDVIVEPLVTEYDEGEVEYIPMERLRAIGDPRWDQIMAGEDLADPEAFRDQVVTGMDRIIAANPGRTVAVGCHGGVVSAYLSHVLGIDTVMFYEARYTSISRVAASSAGHRTMRSVNELGHLQVAGVALHEF</sequence>
<dbReference type="Pfam" id="PF00300">
    <property type="entry name" value="His_Phos_1"/>
    <property type="match status" value="1"/>
</dbReference>